<evidence type="ECO:0000313" key="2">
    <source>
        <dbReference type="Proteomes" id="UP000523821"/>
    </source>
</evidence>
<dbReference type="RefSeq" id="WP_183853078.1">
    <property type="nucleotide sequence ID" value="NZ_JACHOO010000002.1"/>
</dbReference>
<organism evidence="1 2">
    <name type="scientific">Prosthecomicrobium pneumaticum</name>
    <dbReference type="NCBI Taxonomy" id="81895"/>
    <lineage>
        <taxon>Bacteria</taxon>
        <taxon>Pseudomonadati</taxon>
        <taxon>Pseudomonadota</taxon>
        <taxon>Alphaproteobacteria</taxon>
        <taxon>Hyphomicrobiales</taxon>
        <taxon>Kaistiaceae</taxon>
        <taxon>Prosthecomicrobium</taxon>
    </lineage>
</organism>
<protein>
    <submittedName>
        <fullName evidence="1">Tetratricopeptide (TPR) repeat protein</fullName>
    </submittedName>
</protein>
<name>A0A7W9CU23_9HYPH</name>
<gene>
    <name evidence="1" type="ORF">GGQ63_000949</name>
</gene>
<proteinExistence type="predicted"/>
<dbReference type="SUPFAM" id="SSF48452">
    <property type="entry name" value="TPR-like"/>
    <property type="match status" value="1"/>
</dbReference>
<dbReference type="Proteomes" id="UP000523821">
    <property type="component" value="Unassembled WGS sequence"/>
</dbReference>
<dbReference type="Gene3D" id="2.60.120.260">
    <property type="entry name" value="Galactose-binding domain-like"/>
    <property type="match status" value="1"/>
</dbReference>
<evidence type="ECO:0000313" key="1">
    <source>
        <dbReference type="EMBL" id="MBB5751897.1"/>
    </source>
</evidence>
<comment type="caution">
    <text evidence="1">The sequence shown here is derived from an EMBL/GenBank/DDBJ whole genome shotgun (WGS) entry which is preliminary data.</text>
</comment>
<dbReference type="AlphaFoldDB" id="A0A7W9CU23"/>
<reference evidence="1 2" key="1">
    <citation type="submission" date="2020-08" db="EMBL/GenBank/DDBJ databases">
        <title>Genomic Encyclopedia of Type Strains, Phase IV (KMG-IV): sequencing the most valuable type-strain genomes for metagenomic binning, comparative biology and taxonomic classification.</title>
        <authorList>
            <person name="Goeker M."/>
        </authorList>
    </citation>
    <scope>NUCLEOTIDE SEQUENCE [LARGE SCALE GENOMIC DNA]</scope>
    <source>
        <strain evidence="1 2">DSM 16268</strain>
    </source>
</reference>
<dbReference type="InterPro" id="IPR011990">
    <property type="entry name" value="TPR-like_helical_dom_sf"/>
</dbReference>
<accession>A0A7W9CU23</accession>
<keyword evidence="2" id="KW-1185">Reference proteome</keyword>
<sequence length="432" mass="47080">MPRSSRSRHSRATRRSRSPRAWLLGGATLLLSAWLAWEIVHNTAADTLVRVAPEAALAWRPNDSEAHARLASGALAQGDAERSSLEGIAEDARAALLADPLERSAWQSLAIAADLGGDEARAEALIEVAARRSRRDPLAEMWLLRREVALGRYSDALAHADALLRTNPRLRAPVTEVLLPFLGDPKAEPGLVDLLVANPPWRATFLGDVGAKAPPERLFGLLQAIGARGTAPSGTEIRMVLDRFIGAGRYQVAFLAWLSFLPQDQQPDWRYIQNGDFEAPISGQPFDWTIGEIRGAATGRVEEADGNHVLRVEFAGTRVPYRQVGKLLLLPPGSYRLTGREMADGLVTERGLAWHIVCADGDRREIAATPLLVGTVSWRSFEILFDVPQEGCTAQSLRLELAVKATLDQEVKGIAAYDDLVVERVALPSRGS</sequence>
<dbReference type="EMBL" id="JACHOO010000002">
    <property type="protein sequence ID" value="MBB5751897.1"/>
    <property type="molecule type" value="Genomic_DNA"/>
</dbReference>
<dbReference type="Gene3D" id="1.25.40.10">
    <property type="entry name" value="Tetratricopeptide repeat domain"/>
    <property type="match status" value="1"/>
</dbReference>